<dbReference type="KEGG" id="aym:YM304_42650"/>
<evidence type="ECO:0000313" key="2">
    <source>
        <dbReference type="EMBL" id="BAN04579.1"/>
    </source>
</evidence>
<gene>
    <name evidence="2" type="ORF">YM304_42650</name>
</gene>
<accession>A0A6C7EHG8</accession>
<name>A0A6C7EHG8_ILUCY</name>
<dbReference type="Proteomes" id="UP000011863">
    <property type="component" value="Chromosome"/>
</dbReference>
<feature type="chain" id="PRO_5025505865" evidence="1">
    <location>
        <begin position="26"/>
        <end position="426"/>
    </location>
</feature>
<evidence type="ECO:0000313" key="3">
    <source>
        <dbReference type="Proteomes" id="UP000011863"/>
    </source>
</evidence>
<feature type="signal peptide" evidence="1">
    <location>
        <begin position="1"/>
        <end position="25"/>
    </location>
</feature>
<dbReference type="OrthoDB" id="770607at2"/>
<proteinExistence type="predicted"/>
<dbReference type="EMBL" id="AP012057">
    <property type="protein sequence ID" value="BAN04579.1"/>
    <property type="molecule type" value="Genomic_DNA"/>
</dbReference>
<keyword evidence="3" id="KW-1185">Reference proteome</keyword>
<evidence type="ECO:0000256" key="1">
    <source>
        <dbReference type="SAM" id="SignalP"/>
    </source>
</evidence>
<dbReference type="AlphaFoldDB" id="A0A6C7EHG8"/>
<dbReference type="RefSeq" id="WP_015443826.1">
    <property type="nucleotide sequence ID" value="NC_020520.1"/>
</dbReference>
<protein>
    <submittedName>
        <fullName evidence="2">Uncharacterized protein</fullName>
    </submittedName>
</protein>
<keyword evidence="1" id="KW-0732">Signal</keyword>
<organism evidence="2 3">
    <name type="scientific">Ilumatobacter coccineus (strain NBRC 103263 / KCTC 29153 / YM16-304)</name>
    <dbReference type="NCBI Taxonomy" id="1313172"/>
    <lineage>
        <taxon>Bacteria</taxon>
        <taxon>Bacillati</taxon>
        <taxon>Actinomycetota</taxon>
        <taxon>Acidimicrobiia</taxon>
        <taxon>Acidimicrobiales</taxon>
        <taxon>Ilumatobacteraceae</taxon>
        <taxon>Ilumatobacter</taxon>
    </lineage>
</organism>
<sequence>MHESLPLTTLGRLGLILLLGVGATACDTPDESGVIDTASPPASTDPVVTDVAAAPSDPPALAPAPARMVSSPDGLVTLDLPAGAVATGTEVTIEPVEPGEGELSAYSLLPDGLELASDAHLTIQVDNDLLGSGDQTTRTVVLTADEATTAEVIADPTLATFTASIGTLQRVGVGGSLEVDGRQIEPAASTPVGDGFVADFEFSTVDGEPVAVRDGQWYPFDDGLGPLEGRCETAGPFERRALFAIEQIDPSLDAEHLSLALVSVQTLCEEAVNVSALQLDPSPFGVPAYDGPMYVRTGVDEVVHIGWPTADVPAGGTIGFTAVADDGSLFAECLIERREGQRQGPRCTLYDNSGTQLDNVQLEEREVDDVTYIELPPAMFDLALQQIVFATLFFRPAEFAINRYEADGTQSQSLVDVDLLMSAMSV</sequence>
<reference evidence="2 3" key="1">
    <citation type="journal article" date="2013" name="Int. J. Syst. Evol. Microbiol.">
        <title>Ilumatobacter nonamiense sp. nov. and Ilumatobacter coccineum sp. nov., isolated from seashore sand.</title>
        <authorList>
            <person name="Matsumoto A."/>
            <person name="Kasai H."/>
            <person name="Matsuo Y."/>
            <person name="Shizuri Y."/>
            <person name="Ichikawa N."/>
            <person name="Fujita N."/>
            <person name="Omura S."/>
            <person name="Takahashi Y."/>
        </authorList>
    </citation>
    <scope>NUCLEOTIDE SEQUENCE [LARGE SCALE GENOMIC DNA]</scope>
    <source>
        <strain evidence="3">NBRC 103263 / KCTC 29153 / YM16-304</strain>
    </source>
</reference>